<dbReference type="InterPro" id="IPR052155">
    <property type="entry name" value="Biofilm_reg_signaling"/>
</dbReference>
<dbReference type="PROSITE" id="PS50883">
    <property type="entry name" value="EAL"/>
    <property type="match status" value="1"/>
</dbReference>
<dbReference type="InterPro" id="IPR001633">
    <property type="entry name" value="EAL_dom"/>
</dbReference>
<dbReference type="SUPFAM" id="SSF141868">
    <property type="entry name" value="EAL domain-like"/>
    <property type="match status" value="1"/>
</dbReference>
<dbReference type="InterPro" id="IPR029016">
    <property type="entry name" value="GAF-like_dom_sf"/>
</dbReference>
<dbReference type="Pfam" id="PF13185">
    <property type="entry name" value="GAF_2"/>
    <property type="match status" value="1"/>
</dbReference>
<feature type="region of interest" description="Disordered" evidence="1">
    <location>
        <begin position="1105"/>
        <end position="1137"/>
    </location>
</feature>
<dbReference type="SMART" id="SM00267">
    <property type="entry name" value="GGDEF"/>
    <property type="match status" value="1"/>
</dbReference>
<evidence type="ECO:0000259" key="3">
    <source>
        <dbReference type="PROSITE" id="PS50883"/>
    </source>
</evidence>
<dbReference type="PANTHER" id="PTHR44757:SF2">
    <property type="entry name" value="BIOFILM ARCHITECTURE MAINTENANCE PROTEIN MBAA"/>
    <property type="match status" value="1"/>
</dbReference>
<organism evidence="5">
    <name type="scientific">uncultured Desulfovibrio sp</name>
    <dbReference type="NCBI Taxonomy" id="167968"/>
    <lineage>
        <taxon>Bacteria</taxon>
        <taxon>Pseudomonadati</taxon>
        <taxon>Thermodesulfobacteriota</taxon>
        <taxon>Desulfovibrionia</taxon>
        <taxon>Desulfovibrionales</taxon>
        <taxon>Desulfovibrionaceae</taxon>
        <taxon>Desulfovibrio</taxon>
        <taxon>environmental samples</taxon>
    </lineage>
</organism>
<keyword evidence="2" id="KW-0812">Transmembrane</keyword>
<dbReference type="CDD" id="cd12915">
    <property type="entry name" value="PDC2_DGC_like"/>
    <property type="match status" value="1"/>
</dbReference>
<gene>
    <name evidence="5" type="ORF">KM92DES2_20349</name>
</gene>
<dbReference type="InterPro" id="IPR035919">
    <property type="entry name" value="EAL_sf"/>
</dbReference>
<dbReference type="InterPro" id="IPR035965">
    <property type="entry name" value="PAS-like_dom_sf"/>
</dbReference>
<dbReference type="GO" id="GO:0052621">
    <property type="term" value="F:diguanylate cyclase activity"/>
    <property type="evidence" value="ECO:0007669"/>
    <property type="project" value="UniProtKB-EC"/>
</dbReference>
<dbReference type="SMART" id="SM00065">
    <property type="entry name" value="GAF"/>
    <property type="match status" value="1"/>
</dbReference>
<keyword evidence="5" id="KW-0548">Nucleotidyltransferase</keyword>
<dbReference type="SUPFAM" id="SSF55073">
    <property type="entry name" value="Nucleotide cyclase"/>
    <property type="match status" value="1"/>
</dbReference>
<feature type="transmembrane region" description="Helical" evidence="2">
    <location>
        <begin position="327"/>
        <end position="346"/>
    </location>
</feature>
<dbReference type="CDD" id="cd01948">
    <property type="entry name" value="EAL"/>
    <property type="match status" value="1"/>
</dbReference>
<reference evidence="5" key="1">
    <citation type="submission" date="2016-04" db="EMBL/GenBank/DDBJ databases">
        <authorList>
            <person name="Evans L.H."/>
            <person name="Alamgir A."/>
            <person name="Owens N."/>
            <person name="Weber N.D."/>
            <person name="Virtaneva K."/>
            <person name="Barbian K."/>
            <person name="Babar A."/>
            <person name="Rosenke K."/>
        </authorList>
    </citation>
    <scope>NUCLEOTIDE SEQUENCE</scope>
    <source>
        <strain evidence="5">92-2</strain>
    </source>
</reference>
<dbReference type="PANTHER" id="PTHR44757">
    <property type="entry name" value="DIGUANYLATE CYCLASE DGCP"/>
    <property type="match status" value="1"/>
</dbReference>
<keyword evidence="2" id="KW-1133">Transmembrane helix</keyword>
<dbReference type="Gene3D" id="3.30.450.40">
    <property type="match status" value="1"/>
</dbReference>
<dbReference type="Pfam" id="PF00990">
    <property type="entry name" value="GGDEF"/>
    <property type="match status" value="1"/>
</dbReference>
<name>A0A212KK83_9BACT</name>
<dbReference type="NCBIfam" id="TIGR00254">
    <property type="entry name" value="GGDEF"/>
    <property type="match status" value="1"/>
</dbReference>
<sequence length="1137" mass="126433">MVSFASTGFHLFRFLGVDAFCRCGVHMTDSQPNLRSESERSKSSRLHSHKQLWVIATINLLVLGIIIFALVGSRQQELDKAANTLESVSRSIDDVLSWRFEKINLALLGAVDEAQQQALRGDVSWECFEAYGKNLDERLPDTLGFLLTNTQGRVVYASPRALSGEMSITNTDHFVQLRNNPSSGLVISHPFYSQLWTRPIIVLSMRYLLPDGSFGGVVACAVSIDMFSDIMASAVIVGSSAVATLWDKKLGLVTQYPRGRFWLDAKPSPPLRKLIEHDAAPSIYQHRRADFGDKKRIAFYRKLSQWPLYLSIGLYEQAVLAKWRQDIFSLVFLWVVCVFISFWSGISYTRQLKALELGEKRYKGLFDNMQAGMALCEPVFAPDGKICDFRLVEINQAYCDVFKAEREDVIGKTLLERISPKTSETARWVNPLIVTAETGDPSHFEFYLAGNNLWADIVAYRSEVGIIAFLCTDISERKFAQARANRISQMYAALSRCNQAIVRCSGRNDLFAEVCRAAVEAGGMKGAWIGLVEKQTGNVQPVASFGLSNTDLQKLDISVWASDPKGSGPTGCAIRNNESVWSDDTTTDPRLAPWWQLVRKTGFLSVGALPLRQRGEVVGNLTLYADDAGTFDAEVRELLGEMALNVSFALDNFTWEEERRRNEARINELAYYDQLTGLANRPLLTDRIRQAVAVGMRTDKFSALLFIDLDRFKTINDTLGHAHGDNLLKQVGQRLLAIVPADDTVARFGGDEFVLLLHGLSGNSEEAAEAVALICRKILNAVREPILVEGITCNCTASIGVALFGKQSITPDELLKQADLAMYQAKDAGRNTVRFFDPAMQQTVMERIELERDLEEAIRLEQFVLYYQPLIDLDDNVFGAEALIRWQHPKRGIVSPADFIPLAEENGMIARIGAWVVRQACSQLGRWAVMPEFSNLTIAINVSARQFRESDFVRDVTAAVRQTGIDPSLLKLELTESQLAVNMQEIISSMVELSNLGIRFSLDDFGTGYSSMAYLKLLPLDQLKIDRSFIRDLLTDPNDAAIASIIIALSQSLGLTTVAEGVETREQKRALLNMGCTLFQGYLFSVPLAVKDFERYLARRNAAAAAEGHGNRAEQPESAEQTESAEQVAEGEGRGAA</sequence>
<keyword evidence="5" id="KW-0808">Transferase</keyword>
<dbReference type="PROSITE" id="PS50887">
    <property type="entry name" value="GGDEF"/>
    <property type="match status" value="1"/>
</dbReference>
<dbReference type="Pfam" id="PF00563">
    <property type="entry name" value="EAL"/>
    <property type="match status" value="1"/>
</dbReference>
<dbReference type="Pfam" id="PF13188">
    <property type="entry name" value="PAS_8"/>
    <property type="match status" value="1"/>
</dbReference>
<dbReference type="SUPFAM" id="SSF55785">
    <property type="entry name" value="PYP-like sensor domain (PAS domain)"/>
    <property type="match status" value="1"/>
</dbReference>
<feature type="domain" description="EAL" evidence="3">
    <location>
        <begin position="847"/>
        <end position="1101"/>
    </location>
</feature>
<dbReference type="InterPro" id="IPR000160">
    <property type="entry name" value="GGDEF_dom"/>
</dbReference>
<dbReference type="EMBL" id="FLUP01000002">
    <property type="protein sequence ID" value="SBW12146.1"/>
    <property type="molecule type" value="Genomic_DNA"/>
</dbReference>
<evidence type="ECO:0000256" key="1">
    <source>
        <dbReference type="SAM" id="MobiDB-lite"/>
    </source>
</evidence>
<dbReference type="Gene3D" id="3.20.20.450">
    <property type="entry name" value="EAL domain"/>
    <property type="match status" value="1"/>
</dbReference>
<evidence type="ECO:0000256" key="2">
    <source>
        <dbReference type="SAM" id="Phobius"/>
    </source>
</evidence>
<feature type="domain" description="GGDEF" evidence="4">
    <location>
        <begin position="700"/>
        <end position="838"/>
    </location>
</feature>
<dbReference type="Gene3D" id="3.30.70.270">
    <property type="match status" value="1"/>
</dbReference>
<dbReference type="CDD" id="cd12914">
    <property type="entry name" value="PDC1_DGC_like"/>
    <property type="match status" value="1"/>
</dbReference>
<protein>
    <submittedName>
        <fullName evidence="5">Putative Diguanylate cyclase</fullName>
        <ecNumber evidence="5">2.7.7.65</ecNumber>
    </submittedName>
</protein>
<feature type="transmembrane region" description="Helical" evidence="2">
    <location>
        <begin position="52"/>
        <end position="71"/>
    </location>
</feature>
<keyword evidence="2" id="KW-0472">Membrane</keyword>
<dbReference type="InterPro" id="IPR043128">
    <property type="entry name" value="Rev_trsase/Diguanyl_cyclase"/>
</dbReference>
<dbReference type="InterPro" id="IPR029787">
    <property type="entry name" value="Nucleotide_cyclase"/>
</dbReference>
<accession>A0A212KK83</accession>
<dbReference type="FunFam" id="3.20.20.450:FF:000001">
    <property type="entry name" value="Cyclic di-GMP phosphodiesterase yahA"/>
    <property type="match status" value="1"/>
</dbReference>
<dbReference type="Gene3D" id="3.30.450.20">
    <property type="entry name" value="PAS domain"/>
    <property type="match status" value="3"/>
</dbReference>
<dbReference type="EC" id="2.7.7.65" evidence="5"/>
<proteinExistence type="predicted"/>
<dbReference type="SMART" id="SM00052">
    <property type="entry name" value="EAL"/>
    <property type="match status" value="1"/>
</dbReference>
<dbReference type="SUPFAM" id="SSF55781">
    <property type="entry name" value="GAF domain-like"/>
    <property type="match status" value="1"/>
</dbReference>
<evidence type="ECO:0000259" key="4">
    <source>
        <dbReference type="PROSITE" id="PS50887"/>
    </source>
</evidence>
<dbReference type="InterPro" id="IPR003018">
    <property type="entry name" value="GAF"/>
</dbReference>
<dbReference type="AlphaFoldDB" id="A0A212KK83"/>
<dbReference type="CDD" id="cd01949">
    <property type="entry name" value="GGDEF"/>
    <property type="match status" value="1"/>
</dbReference>
<dbReference type="InterPro" id="IPR000014">
    <property type="entry name" value="PAS"/>
</dbReference>
<evidence type="ECO:0000313" key="5">
    <source>
        <dbReference type="EMBL" id="SBW12146.1"/>
    </source>
</evidence>